<protein>
    <submittedName>
        <fullName evidence="9">Protein kinase</fullName>
    </submittedName>
</protein>
<dbReference type="Gene3D" id="3.30.200.20">
    <property type="entry name" value="Phosphorylase Kinase, domain 1"/>
    <property type="match status" value="1"/>
</dbReference>
<evidence type="ECO:0000256" key="1">
    <source>
        <dbReference type="ARBA" id="ARBA00022679"/>
    </source>
</evidence>
<dbReference type="SMART" id="SM00220">
    <property type="entry name" value="S_TKc"/>
    <property type="match status" value="1"/>
</dbReference>
<keyword evidence="7" id="KW-1133">Transmembrane helix</keyword>
<feature type="region of interest" description="Disordered" evidence="6">
    <location>
        <begin position="32"/>
        <end position="58"/>
    </location>
</feature>
<keyword evidence="2 5" id="KW-0547">Nucleotide-binding</keyword>
<dbReference type="PROSITE" id="PS50011">
    <property type="entry name" value="PROTEIN_KINASE_DOM"/>
    <property type="match status" value="1"/>
</dbReference>
<reference evidence="9 10" key="1">
    <citation type="submission" date="2019-07" db="EMBL/GenBank/DDBJ databases">
        <title>Full genome sequence of Sphingomonas sp. 4R-6-7(HKS19).</title>
        <authorList>
            <person name="Im W.-T."/>
        </authorList>
    </citation>
    <scope>NUCLEOTIDE SEQUENCE [LARGE SCALE GENOMIC DNA]</scope>
    <source>
        <strain evidence="9 10">HKS19</strain>
    </source>
</reference>
<evidence type="ECO:0000256" key="5">
    <source>
        <dbReference type="PROSITE-ProRule" id="PRU10141"/>
    </source>
</evidence>
<feature type="domain" description="Protein kinase" evidence="8">
    <location>
        <begin position="71"/>
        <end position="323"/>
    </location>
</feature>
<dbReference type="CDD" id="cd14014">
    <property type="entry name" value="STKc_PknB_like"/>
    <property type="match status" value="1"/>
</dbReference>
<dbReference type="PROSITE" id="PS00107">
    <property type="entry name" value="PROTEIN_KINASE_ATP"/>
    <property type="match status" value="1"/>
</dbReference>
<evidence type="ECO:0000256" key="7">
    <source>
        <dbReference type="SAM" id="Phobius"/>
    </source>
</evidence>
<evidence type="ECO:0000313" key="9">
    <source>
        <dbReference type="EMBL" id="QDZ08774.1"/>
    </source>
</evidence>
<keyword evidence="10" id="KW-1185">Reference proteome</keyword>
<dbReference type="Pfam" id="PF00069">
    <property type="entry name" value="Pkinase"/>
    <property type="match status" value="1"/>
</dbReference>
<dbReference type="Gene3D" id="1.10.510.10">
    <property type="entry name" value="Transferase(Phosphotransferase) domain 1"/>
    <property type="match status" value="1"/>
</dbReference>
<keyword evidence="7" id="KW-0812">Transmembrane</keyword>
<accession>A0A5B8LMF7</accession>
<dbReference type="SUPFAM" id="SSF56112">
    <property type="entry name" value="Protein kinase-like (PK-like)"/>
    <property type="match status" value="1"/>
</dbReference>
<dbReference type="PANTHER" id="PTHR43289">
    <property type="entry name" value="MITOGEN-ACTIVATED PROTEIN KINASE KINASE KINASE 20-RELATED"/>
    <property type="match status" value="1"/>
</dbReference>
<dbReference type="GO" id="GO:0004674">
    <property type="term" value="F:protein serine/threonine kinase activity"/>
    <property type="evidence" value="ECO:0007669"/>
    <property type="project" value="TreeGrafter"/>
</dbReference>
<feature type="compositionally biased region" description="Pro residues" evidence="6">
    <location>
        <begin position="332"/>
        <end position="345"/>
    </location>
</feature>
<sequence>MIACPNCKAENPDGSSFCQHCGKPLAGQATGSGPIDLSSLNTISGDETKPRGYKQSEDTALEPGTVFAERYTIESIIGRGGMGIVYRAKDSIGDRAVALKLIRSDVVGGDAAIKRLISEGVLTQDIRHKNVVSVYNVGQQDDQPFVSMEFVNGVSLREWLRQQVTARTEVPLRVAARIIAEILDGLDAAHSMGIVHRDLKPENVMLTADPSPTAAPLKILDFGIARAANKIESGTGTGLGTPRYMAPEQITNPDAAGPSADIYSVSVMFYELLVDVLPQGHWQPPSGGRSDVSPAVDSLIERGLSNRPASRPQTAKDYRGELVAAVNNTAPASPPRPTPPPPPPGAVNSLYTSDGNKAPQVDWSNPLKQPVVKWTAIGCGTLIFLFMVLVMIFAIKDAAKKVPETGPSPSSSSSESEAGVAALNGLWREANGGRYQITVESNGMFSGSGNAGDGSPASVNGQFDGVTGRAQFSIAGYVYPGTLVWDGKCNVSYVLYGPDRQARFTGMMHVTNDTVCP</sequence>
<evidence type="ECO:0000256" key="3">
    <source>
        <dbReference type="ARBA" id="ARBA00022777"/>
    </source>
</evidence>
<name>A0A5B8LMF7_9SPHN</name>
<evidence type="ECO:0000256" key="2">
    <source>
        <dbReference type="ARBA" id="ARBA00022741"/>
    </source>
</evidence>
<dbReference type="OrthoDB" id="9801841at2"/>
<dbReference type="PROSITE" id="PS00108">
    <property type="entry name" value="PROTEIN_KINASE_ST"/>
    <property type="match status" value="1"/>
</dbReference>
<feature type="region of interest" description="Disordered" evidence="6">
    <location>
        <begin position="328"/>
        <end position="358"/>
    </location>
</feature>
<evidence type="ECO:0000313" key="10">
    <source>
        <dbReference type="Proteomes" id="UP000315673"/>
    </source>
</evidence>
<keyword evidence="1" id="KW-0808">Transferase</keyword>
<dbReference type="InterPro" id="IPR017441">
    <property type="entry name" value="Protein_kinase_ATP_BS"/>
</dbReference>
<dbReference type="Proteomes" id="UP000315673">
    <property type="component" value="Chromosome"/>
</dbReference>
<feature type="transmembrane region" description="Helical" evidence="7">
    <location>
        <begin position="374"/>
        <end position="395"/>
    </location>
</feature>
<dbReference type="EMBL" id="CP042306">
    <property type="protein sequence ID" value="QDZ08774.1"/>
    <property type="molecule type" value="Genomic_DNA"/>
</dbReference>
<feature type="compositionally biased region" description="Basic and acidic residues" evidence="6">
    <location>
        <begin position="46"/>
        <end position="57"/>
    </location>
</feature>
<dbReference type="GO" id="GO:0005524">
    <property type="term" value="F:ATP binding"/>
    <property type="evidence" value="ECO:0007669"/>
    <property type="project" value="UniProtKB-UniRule"/>
</dbReference>
<evidence type="ECO:0000259" key="8">
    <source>
        <dbReference type="PROSITE" id="PS50011"/>
    </source>
</evidence>
<dbReference type="InterPro" id="IPR008271">
    <property type="entry name" value="Ser/Thr_kinase_AS"/>
</dbReference>
<dbReference type="InterPro" id="IPR026870">
    <property type="entry name" value="Zinc_ribbon_dom"/>
</dbReference>
<evidence type="ECO:0000256" key="4">
    <source>
        <dbReference type="ARBA" id="ARBA00022840"/>
    </source>
</evidence>
<keyword evidence="4 5" id="KW-0067">ATP-binding</keyword>
<dbReference type="KEGG" id="spai:FPZ24_15945"/>
<dbReference type="Pfam" id="PF13240">
    <property type="entry name" value="Zn_Ribbon_1"/>
    <property type="match status" value="1"/>
</dbReference>
<dbReference type="PANTHER" id="PTHR43289:SF6">
    <property type="entry name" value="SERINE_THREONINE-PROTEIN KINASE NEKL-3"/>
    <property type="match status" value="1"/>
</dbReference>
<evidence type="ECO:0000256" key="6">
    <source>
        <dbReference type="SAM" id="MobiDB-lite"/>
    </source>
</evidence>
<organism evidence="9 10">
    <name type="scientific">Sphingomonas panacisoli</name>
    <dbReference type="NCBI Taxonomy" id="1813879"/>
    <lineage>
        <taxon>Bacteria</taxon>
        <taxon>Pseudomonadati</taxon>
        <taxon>Pseudomonadota</taxon>
        <taxon>Alphaproteobacteria</taxon>
        <taxon>Sphingomonadales</taxon>
        <taxon>Sphingomonadaceae</taxon>
        <taxon>Sphingomonas</taxon>
    </lineage>
</organism>
<dbReference type="RefSeq" id="WP_146573648.1">
    <property type="nucleotide sequence ID" value="NZ_CP042306.1"/>
</dbReference>
<keyword evidence="3 9" id="KW-0418">Kinase</keyword>
<feature type="binding site" evidence="5">
    <location>
        <position position="100"/>
    </location>
    <ligand>
        <name>ATP</name>
        <dbReference type="ChEBI" id="CHEBI:30616"/>
    </ligand>
</feature>
<gene>
    <name evidence="9" type="ORF">FPZ24_15945</name>
</gene>
<dbReference type="InterPro" id="IPR011009">
    <property type="entry name" value="Kinase-like_dom_sf"/>
</dbReference>
<keyword evidence="7" id="KW-0472">Membrane</keyword>
<proteinExistence type="predicted"/>
<dbReference type="InterPro" id="IPR000719">
    <property type="entry name" value="Prot_kinase_dom"/>
</dbReference>
<dbReference type="AlphaFoldDB" id="A0A5B8LMF7"/>